<organism evidence="3 4">
    <name type="scientific">Amaricoccus solimangrovi</name>
    <dbReference type="NCBI Taxonomy" id="2589815"/>
    <lineage>
        <taxon>Bacteria</taxon>
        <taxon>Pseudomonadati</taxon>
        <taxon>Pseudomonadota</taxon>
        <taxon>Alphaproteobacteria</taxon>
        <taxon>Rhodobacterales</taxon>
        <taxon>Paracoccaceae</taxon>
        <taxon>Amaricoccus</taxon>
    </lineage>
</organism>
<keyword evidence="4" id="KW-1185">Reference proteome</keyword>
<evidence type="ECO:0000256" key="2">
    <source>
        <dbReference type="SAM" id="SignalP"/>
    </source>
</evidence>
<dbReference type="EMBL" id="VFRP01000009">
    <property type="protein sequence ID" value="TPE50813.1"/>
    <property type="molecule type" value="Genomic_DNA"/>
</dbReference>
<proteinExistence type="predicted"/>
<evidence type="ECO:0000256" key="1">
    <source>
        <dbReference type="SAM" id="MobiDB-lite"/>
    </source>
</evidence>
<dbReference type="RefSeq" id="WP_140454227.1">
    <property type="nucleotide sequence ID" value="NZ_VFRP01000009.1"/>
</dbReference>
<evidence type="ECO:0008006" key="5">
    <source>
        <dbReference type="Google" id="ProtNLM"/>
    </source>
</evidence>
<feature type="region of interest" description="Disordered" evidence="1">
    <location>
        <begin position="33"/>
        <end position="58"/>
    </location>
</feature>
<feature type="chain" id="PRO_5021192530" description="DUF2946 domain-containing protein" evidence="2">
    <location>
        <begin position="33"/>
        <end position="112"/>
    </location>
</feature>
<evidence type="ECO:0000313" key="4">
    <source>
        <dbReference type="Proteomes" id="UP000319255"/>
    </source>
</evidence>
<keyword evidence="2" id="KW-0732">Signal</keyword>
<evidence type="ECO:0000313" key="3">
    <source>
        <dbReference type="EMBL" id="TPE50813.1"/>
    </source>
</evidence>
<dbReference type="AlphaFoldDB" id="A0A501WLZ2"/>
<comment type="caution">
    <text evidence="3">The sequence shown here is derived from an EMBL/GenBank/DDBJ whole genome shotgun (WGS) entry which is preliminary data.</text>
</comment>
<dbReference type="Proteomes" id="UP000319255">
    <property type="component" value="Unassembled WGS sequence"/>
</dbReference>
<name>A0A501WLZ2_9RHOB</name>
<reference evidence="3 4" key="1">
    <citation type="submission" date="2019-06" db="EMBL/GenBank/DDBJ databases">
        <title>A novel bacterium of genus Amaricoccus, isolated from marine sediment.</title>
        <authorList>
            <person name="Huang H."/>
            <person name="Mo K."/>
            <person name="Hu Y."/>
        </authorList>
    </citation>
    <scope>NUCLEOTIDE SEQUENCE [LARGE SCALE GENOMIC DNA]</scope>
    <source>
        <strain evidence="3 4">HB172011</strain>
    </source>
</reference>
<accession>A0A501WLZ2</accession>
<feature type="signal peptide" evidence="2">
    <location>
        <begin position="1"/>
        <end position="32"/>
    </location>
</feature>
<protein>
    <recommendedName>
        <fullName evidence="5">DUF2946 domain-containing protein</fullName>
    </recommendedName>
</protein>
<sequence>MRRHLTPRIVLLCAVVLLGFVCLMTLAPRAEAHESAGTPHHHATAEADGTAASKQCDGSKPHCCGGVAQAIPSSEMAGTPLFPVIESSLLPDGWLRSGLTPTPRAGPPRATF</sequence>
<gene>
    <name evidence="3" type="ORF">FJM51_11200</name>
</gene>